<evidence type="ECO:0000259" key="2">
    <source>
        <dbReference type="PROSITE" id="PS50943"/>
    </source>
</evidence>
<protein>
    <submittedName>
        <fullName evidence="3">Helix-turn-helix transcriptional regulator</fullName>
    </submittedName>
</protein>
<dbReference type="InterPro" id="IPR001387">
    <property type="entry name" value="Cro/C1-type_HTH"/>
</dbReference>
<dbReference type="Pfam" id="PF17765">
    <property type="entry name" value="MLTR_LBD"/>
    <property type="match status" value="1"/>
</dbReference>
<dbReference type="PROSITE" id="PS50943">
    <property type="entry name" value="HTH_CROC1"/>
    <property type="match status" value="1"/>
</dbReference>
<dbReference type="InterPro" id="IPR041413">
    <property type="entry name" value="MLTR_LBD"/>
</dbReference>
<dbReference type="SMART" id="SM00530">
    <property type="entry name" value="HTH_XRE"/>
    <property type="match status" value="1"/>
</dbReference>
<dbReference type="CDD" id="cd00093">
    <property type="entry name" value="HTH_XRE"/>
    <property type="match status" value="1"/>
</dbReference>
<reference evidence="3 4" key="1">
    <citation type="submission" date="2022-10" db="EMBL/GenBank/DDBJ databases">
        <title>The complete genomes of actinobacterial strains from the NBC collection.</title>
        <authorList>
            <person name="Joergensen T.S."/>
            <person name="Alvarez Arevalo M."/>
            <person name="Sterndorff E.B."/>
            <person name="Faurdal D."/>
            <person name="Vuksanovic O."/>
            <person name="Mourched A.-S."/>
            <person name="Charusanti P."/>
            <person name="Shaw S."/>
            <person name="Blin K."/>
            <person name="Weber T."/>
        </authorList>
    </citation>
    <scope>NUCLEOTIDE SEQUENCE [LARGE SCALE GENOMIC DNA]</scope>
    <source>
        <strain evidence="3 4">NBC 01752</strain>
    </source>
</reference>
<feature type="domain" description="HTH cro/C1-type" evidence="2">
    <location>
        <begin position="38"/>
        <end position="83"/>
    </location>
</feature>
<dbReference type="EMBL" id="CP109135">
    <property type="protein sequence ID" value="WSD18100.1"/>
    <property type="molecule type" value="Genomic_DNA"/>
</dbReference>
<dbReference type="PANTHER" id="PTHR35010">
    <property type="entry name" value="BLL4672 PROTEIN-RELATED"/>
    <property type="match status" value="1"/>
</dbReference>
<organism evidence="3 4">
    <name type="scientific">Streptomyces phaeochromogenes</name>
    <dbReference type="NCBI Taxonomy" id="1923"/>
    <lineage>
        <taxon>Bacteria</taxon>
        <taxon>Bacillati</taxon>
        <taxon>Actinomycetota</taxon>
        <taxon>Actinomycetes</taxon>
        <taxon>Kitasatosporales</taxon>
        <taxon>Streptomycetaceae</taxon>
        <taxon>Streptomyces</taxon>
        <taxon>Streptomyces phaeochromogenes group</taxon>
    </lineage>
</organism>
<dbReference type="Gene3D" id="1.10.260.40">
    <property type="entry name" value="lambda repressor-like DNA-binding domains"/>
    <property type="match status" value="1"/>
</dbReference>
<evidence type="ECO:0000313" key="3">
    <source>
        <dbReference type="EMBL" id="WSD18100.1"/>
    </source>
</evidence>
<sequence>MAQEPNSELRDFLRSRRAKITPEEAGLAPQPGTRRVPGLRREEVAQLAGVSVDYYVRLERGRHLNVSASVLDAIARALRLNDLERCHLFRVARPTHTRPRPLPPQRVRPGLRLLLDSLTDVPALVYGRRMDVLAANDLARALYTDFEALPARSRNMARLVFLDDHFRSLYADWEDAAHGIVAALRLYAGRHPHDPALAELIGELSLQDADFRHWWADHDVFQRTHGTKRYHHPVVGDLVLGYEAFTPADDPEQTLGVSTAEPGSPSAERLKLLASWSRSPHPDRTA</sequence>
<keyword evidence="4" id="KW-1185">Reference proteome</keyword>
<feature type="region of interest" description="Disordered" evidence="1">
    <location>
        <begin position="251"/>
        <end position="286"/>
    </location>
</feature>
<dbReference type="PANTHER" id="PTHR35010:SF2">
    <property type="entry name" value="BLL4672 PROTEIN"/>
    <property type="match status" value="1"/>
</dbReference>
<accession>A0ABZ1HLI2</accession>
<gene>
    <name evidence="3" type="ORF">OHB35_35465</name>
</gene>
<dbReference type="Proteomes" id="UP001340816">
    <property type="component" value="Chromosome"/>
</dbReference>
<dbReference type="Gene3D" id="3.30.450.180">
    <property type="match status" value="1"/>
</dbReference>
<dbReference type="InterPro" id="IPR010982">
    <property type="entry name" value="Lambda_DNA-bd_dom_sf"/>
</dbReference>
<name>A0ABZ1HLI2_STRPH</name>
<dbReference type="SUPFAM" id="SSF47413">
    <property type="entry name" value="lambda repressor-like DNA-binding domains"/>
    <property type="match status" value="1"/>
</dbReference>
<proteinExistence type="predicted"/>
<evidence type="ECO:0000313" key="4">
    <source>
        <dbReference type="Proteomes" id="UP001340816"/>
    </source>
</evidence>
<evidence type="ECO:0000256" key="1">
    <source>
        <dbReference type="SAM" id="MobiDB-lite"/>
    </source>
</evidence>
<feature type="region of interest" description="Disordered" evidence="1">
    <location>
        <begin position="1"/>
        <end position="35"/>
    </location>
</feature>
<dbReference type="RefSeq" id="WP_326760892.1">
    <property type="nucleotide sequence ID" value="NZ_CP109135.1"/>
</dbReference>
<dbReference type="Pfam" id="PF13560">
    <property type="entry name" value="HTH_31"/>
    <property type="match status" value="1"/>
</dbReference>